<dbReference type="GO" id="GO:0005975">
    <property type="term" value="P:carbohydrate metabolic process"/>
    <property type="evidence" value="ECO:0007669"/>
    <property type="project" value="InterPro"/>
</dbReference>
<dbReference type="GO" id="GO:0004558">
    <property type="term" value="F:alpha-1,4-glucosidase activity"/>
    <property type="evidence" value="ECO:0007669"/>
    <property type="project" value="UniProtKB-EC"/>
</dbReference>
<comment type="similarity">
    <text evidence="2">Belongs to the glycosyl hydrolase 13 family.</text>
</comment>
<dbReference type="Pfam" id="PF00128">
    <property type="entry name" value="Alpha-amylase"/>
    <property type="match status" value="4"/>
</dbReference>
<dbReference type="FunFam" id="3.90.400.10:FF:000002">
    <property type="entry name" value="Sucrose isomerase"/>
    <property type="match status" value="1"/>
</dbReference>
<dbReference type="InterPro" id="IPR045857">
    <property type="entry name" value="O16G_dom_2"/>
</dbReference>
<keyword evidence="7" id="KW-0326">Glycosidase</keyword>
<feature type="domain" description="Glycosyl hydrolase family 13 catalytic" evidence="8">
    <location>
        <begin position="753"/>
        <end position="1152"/>
    </location>
</feature>
<dbReference type="Gene3D" id="2.60.40.1180">
    <property type="entry name" value="Golgi alpha-mannosidase II"/>
    <property type="match status" value="2"/>
</dbReference>
<feature type="domain" description="Glycosyl hydrolase family 13 catalytic" evidence="8">
    <location>
        <begin position="49"/>
        <end position="473"/>
    </location>
</feature>
<dbReference type="EC" id="3.2.1.20" evidence="3"/>
<feature type="domain" description="Glycosyl hydrolase family 13 catalytic" evidence="8">
    <location>
        <begin position="1897"/>
        <end position="2291"/>
    </location>
</feature>
<proteinExistence type="inferred from homology"/>
<evidence type="ECO:0000256" key="4">
    <source>
        <dbReference type="ARBA" id="ARBA00022729"/>
    </source>
</evidence>
<evidence type="ECO:0000256" key="2">
    <source>
        <dbReference type="ARBA" id="ARBA00008061"/>
    </source>
</evidence>
<evidence type="ECO:0000313" key="10">
    <source>
        <dbReference type="Proteomes" id="UP000075840"/>
    </source>
</evidence>
<dbReference type="Gene3D" id="3.90.400.10">
    <property type="entry name" value="Oligo-1,6-glucosidase, Domain 2"/>
    <property type="match status" value="4"/>
</dbReference>
<keyword evidence="5" id="KW-0378">Hydrolase</keyword>
<dbReference type="EnsemblMetazoa" id="AARA009526-RA">
    <property type="protein sequence ID" value="AARA009526-PA"/>
    <property type="gene ID" value="AARA009526"/>
</dbReference>
<dbReference type="SMART" id="SM00642">
    <property type="entry name" value="Aamy"/>
    <property type="match status" value="4"/>
</dbReference>
<keyword evidence="6" id="KW-0325">Glycoprotein</keyword>
<feature type="domain" description="Glycosyl hydrolase family 13 catalytic" evidence="8">
    <location>
        <begin position="1328"/>
        <end position="1715"/>
    </location>
</feature>
<dbReference type="InterPro" id="IPR006047">
    <property type="entry name" value="GH13_cat_dom"/>
</dbReference>
<keyword evidence="4" id="KW-0732">Signal</keyword>
<protein>
    <recommendedName>
        <fullName evidence="3">alpha-glucosidase</fullName>
        <ecNumber evidence="3">3.2.1.20</ecNumber>
    </recommendedName>
</protein>
<dbReference type="VEuPathDB" id="VectorBase:AARA009526"/>
<dbReference type="Proteomes" id="UP000075840">
    <property type="component" value="Unassembled WGS sequence"/>
</dbReference>
<keyword evidence="10" id="KW-1185">Reference proteome</keyword>
<dbReference type="InterPro" id="IPR013780">
    <property type="entry name" value="Glyco_hydro_b"/>
</dbReference>
<evidence type="ECO:0000256" key="3">
    <source>
        <dbReference type="ARBA" id="ARBA00012741"/>
    </source>
</evidence>
<dbReference type="CDD" id="cd11328">
    <property type="entry name" value="AmyAc_maltase"/>
    <property type="match status" value="3"/>
</dbReference>
<dbReference type="PANTHER" id="PTHR10357">
    <property type="entry name" value="ALPHA-AMYLASE FAMILY MEMBER"/>
    <property type="match status" value="1"/>
</dbReference>
<evidence type="ECO:0000256" key="7">
    <source>
        <dbReference type="ARBA" id="ARBA00023295"/>
    </source>
</evidence>
<comment type="catalytic activity">
    <reaction evidence="1">
        <text>Hydrolysis of terminal, non-reducing (1-&gt;4)-linked alpha-D-glucose residues with release of alpha-D-glucose.</text>
        <dbReference type="EC" id="3.2.1.20"/>
    </reaction>
</comment>
<dbReference type="EMBL" id="APCN01003405">
    <property type="status" value="NOT_ANNOTATED_CDS"/>
    <property type="molecule type" value="Genomic_DNA"/>
</dbReference>
<dbReference type="VEuPathDB" id="VectorBase:AARA21_004041"/>
<evidence type="ECO:0000256" key="6">
    <source>
        <dbReference type="ARBA" id="ARBA00023180"/>
    </source>
</evidence>
<evidence type="ECO:0000259" key="8">
    <source>
        <dbReference type="SMART" id="SM00642"/>
    </source>
</evidence>
<dbReference type="Gene3D" id="3.20.20.80">
    <property type="entry name" value="Glycosidases"/>
    <property type="match status" value="4"/>
</dbReference>
<dbReference type="FunFam" id="3.90.400.10:FF:000001">
    <property type="entry name" value="Maltase A3, isoform A"/>
    <property type="match status" value="2"/>
</dbReference>
<evidence type="ECO:0000256" key="1">
    <source>
        <dbReference type="ARBA" id="ARBA00001657"/>
    </source>
</evidence>
<evidence type="ECO:0000256" key="5">
    <source>
        <dbReference type="ARBA" id="ARBA00022801"/>
    </source>
</evidence>
<dbReference type="InterPro" id="IPR017853">
    <property type="entry name" value="GH"/>
</dbReference>
<organism evidence="9 10">
    <name type="scientific">Anopheles arabiensis</name>
    <name type="common">Mosquito</name>
    <dbReference type="NCBI Taxonomy" id="7173"/>
    <lineage>
        <taxon>Eukaryota</taxon>
        <taxon>Metazoa</taxon>
        <taxon>Ecdysozoa</taxon>
        <taxon>Arthropoda</taxon>
        <taxon>Hexapoda</taxon>
        <taxon>Insecta</taxon>
        <taxon>Pterygota</taxon>
        <taxon>Neoptera</taxon>
        <taxon>Endopterygota</taxon>
        <taxon>Diptera</taxon>
        <taxon>Nematocera</taxon>
        <taxon>Culicoidea</taxon>
        <taxon>Culicidae</taxon>
        <taxon>Anophelinae</taxon>
        <taxon>Anopheles</taxon>
    </lineage>
</organism>
<sequence>MVKQQRQPIRGASWWWQWLPIMLLLAISQTTDATPPSNDDWWQRAVFYQIYPRSFMDSNGDGVGDLRGITSRLEHLKDAGIGATWLSPIFRSPMVDFGYDIADYTAIQPEYGTMEDFEALLAEAERLGIKIILDFVPNHTSDQCEWFRRSVAREHPYTDYYVWQDGRVDPNGNGTARLPPNNWQSVFYGSAWTLHPDRGQYYLHQFTAQQPDLNFRNPAVVEEMREVLRFWLRKGVAGFRIDAVNHLFEADGFPDEPETGTDRDPLSYGFTHHIYTKDLVGYRVLAFNKSRFHSAVLEDYDMVYQWRALLDDWSRVHGGDARIIMTEAYANITFTMKYYHAEEEDDQADGQPRAAAGSHMPFNFLLITDLNRDSSAQDFVYTIQKWLTYMPRVGATANWVLGNHDQPRVGTRYGAERIDAIHTLLLTLPGIAVTYYGEEIGMVDNPDAISSGGGDSVTGASDAFIVFSRDPERTPFQWDGTANAGFSSGPTTWLPVHPNYRELNLAAQRLAERSHYKTYQALVALRAHETFRKGSIQLVPYSSSVVVYVRELAEADTFVVVINLVAGERTVDLVAVFPKLSAELTVASSGSASNYRVGDIVQADKLIVGGYDGLVLRSVPLMSRAQRNLDEERHPTAATVWSAVKDAAVIASIIIALGSSYYGLRAPWQSVASGLAEVADVKVVPFRSKPDRNWRTFPSGTHMKLALLVLVLVGTVAVPARCQVRTDSETTVHLPRQDVLVHAGWWESAVLYQLLPRSFHDSDGDGSGDLRGLLARFDHLIELGVTGICLGPVFRSPMRDGGYDVSDYRDIDPLYGSMGVLEELLERAHAAGLKVVLDFIPNHTSEQHEWFQKSVRKSEPYRDYYILRGGVDEDDGKEEGVPNNWQSLYHRAAWSRNVRGSEYYLHQFDTTEPDLNYRNAKVRQEMEDVMRFWLDRGVDGLRLMQVNHLYEDAQLRDEPLIDQKGSLSYENMNHLHTRDLLDNYILTFDWRILFDEYTQAEAEGGKDHTKLMITSAYTGSLDGTLKWFGIGNRSGAHIAQNFGLLREITPNSRAEQFQRVIDGWLNGLPPNGVANWVLGNQDYRRVASRFGRERAAGLAMLCFTLPGTIFVYYGEEIGMEDNEAISWKQTQDPLGCNTNGTVYQQYSRDPARTPFQWDDSNGWAGFSKTPKKTDPWLPVHRNYGVRNLAQEKSSNRSMYQLYRQLIAWHQQSVTLRYGSYQSFVLPDNVFAVLRSLLGEKEYATVLNLNSHAVTFNVSRVHKHARRASVAFTSLEGAHTVGESLQDIGNVALDAVALLATVSGKSATAGRQHDHSAELDWWESGVFYQIYPRSFKDSNGDGVGDLTGITEKLEHLADLGVTGVWLSPVFKSPMADFGYDISDFRDVDPIFGTMADLDRMVQKAKTLGIKVILDFVPNHTSDEHEWFVKSLNNEGDYRDYYVWRNGVNGGTPNNWQSVFHTPAWTQPAGQTQYYLHQFDKKQPDLNYRNPKVKQEMADMVRFWLDKGIDGFRIDAINHVYEDPQFRDEELIDPKGELIWENLDHKYTQNLPECYDLIYDWRDVFDQYKAADNVTRLMMTEAYANLEQTMLWYGNANRKGAHMPFNFAMINRLSKDSRANDFKVVIDEWLNAMPAGARANWVLGNHDRPRIASRYGRDLASSLAVLEMTLPGIAVVYYGEEIGMEDNRDITFEETQDPQAANTNPDVYQQFTRDPVRTPFQWDATAYAGFTVASAQKTWLPVHPNYREVNLAAQKAASNSMFKLYQRLIKLRKEHTFMHGDFESKVLLNNVFGYTRTLEGEQSYAVVVNLNDNDVNVNLQELHEDIDTARVALTSLDARMKEGDEVTEVFHVVLGRYDAVVFEIASSASALGASMVMLLVAAEAQPADKEWWETALFYQIYPRSFYDTNDDGVGDVRGVTAKLQYLKDTGIDATWLSPIFSSPQEDFGYDVSDFKQVDPLFGTNADLEQLFAEANKLGLKIVLDFVPNHTSNKHQWFIDSEKGIAPYRDYYVWRPARMVNGQRMPPNNWQSVFYGSAWEWSELRGEYYLHQFAKGQPDLNYRNPAVVAEFDDVLRYWMERGAAGFRVDAINHMFEHPDFIDEPINNPEDPNSYGYTHHIYTKDLPETYDVIAHWRTVLDDFARQKGSDAIIMMTEAYANLTMTLRFYESDDGKQQRAHFPFNFVMIEELGENSNARDFKRVIDRWLGNVPRGKTTNWVLGNHDKPRVASRYGVERIDGMQLMLLTLPGVAVTYNGDEIGMIDHRDISYEDTLDPQGCNLGPEGYRWASRDPQRVPFQWDDTYNAGFSRAPRTWLPVHPYYRQTNLLKQQEAEYSHYKFYLDAVAMRKDRVFTHGEFKSHAFGDGVFAFVRYLRENEDRMDDPYRVVLINFYGERTTIDVNDLYEIHNQTQVYLVGTESRHKVGHLLTAKEVTLGPWDSIVLGPVSSGGRAVLAFGLLVLAVVKTFLF</sequence>
<dbReference type="SUPFAM" id="SSF51011">
    <property type="entry name" value="Glycosyl hydrolase domain"/>
    <property type="match status" value="1"/>
</dbReference>
<dbReference type="SUPFAM" id="SSF51445">
    <property type="entry name" value="(Trans)glycosidases"/>
    <property type="match status" value="4"/>
</dbReference>
<accession>A0A182I7H2</accession>
<reference evidence="9" key="1">
    <citation type="submission" date="2022-08" db="UniProtKB">
        <authorList>
            <consortium name="EnsemblMetazoa"/>
        </authorList>
    </citation>
    <scope>IDENTIFICATION</scope>
    <source>
        <strain evidence="9">Dongola</strain>
    </source>
</reference>
<name>A0A182I7H2_ANOAR</name>
<evidence type="ECO:0000313" key="9">
    <source>
        <dbReference type="EnsemblMetazoa" id="AARA009526-PA"/>
    </source>
</evidence>
<dbReference type="VEuPathDB" id="VectorBase:AARA21_000729"/>
<dbReference type="PANTHER" id="PTHR10357:SF179">
    <property type="entry name" value="NEUTRAL AND BASIC AMINO ACID TRANSPORT PROTEIN RBAT"/>
    <property type="match status" value="1"/>
</dbReference>